<evidence type="ECO:0000313" key="1">
    <source>
        <dbReference type="EMBL" id="MBX7501648.1"/>
    </source>
</evidence>
<dbReference type="EMBL" id="JAIGNU010000001">
    <property type="protein sequence ID" value="MBX7501648.1"/>
    <property type="molecule type" value="Genomic_DNA"/>
</dbReference>
<organism evidence="1 2">
    <name type="scientific">Qipengyuania mesophila</name>
    <dbReference type="NCBI Taxonomy" id="2867246"/>
    <lineage>
        <taxon>Bacteria</taxon>
        <taxon>Pseudomonadati</taxon>
        <taxon>Pseudomonadota</taxon>
        <taxon>Alphaproteobacteria</taxon>
        <taxon>Sphingomonadales</taxon>
        <taxon>Erythrobacteraceae</taxon>
        <taxon>Qipengyuania</taxon>
    </lineage>
</organism>
<proteinExistence type="predicted"/>
<dbReference type="RefSeq" id="WP_221602717.1">
    <property type="nucleotide sequence ID" value="NZ_CAXPSY010000007.1"/>
</dbReference>
<protein>
    <submittedName>
        <fullName evidence="1">Uncharacterized protein</fullName>
    </submittedName>
</protein>
<reference evidence="1 2" key="1">
    <citation type="submission" date="2021-08" db="EMBL/GenBank/DDBJ databases">
        <title>Comparative Genomics Analysis of the Genus Qipengyuania Reveals Extensive Genetic Diversity and Metabolic Versatility, Including the Description of Fifteen Novel Species.</title>
        <authorList>
            <person name="Liu Y."/>
        </authorList>
    </citation>
    <scope>NUCLEOTIDE SEQUENCE [LARGE SCALE GENOMIC DNA]</scope>
    <source>
        <strain evidence="1 2">YG27</strain>
    </source>
</reference>
<evidence type="ECO:0000313" key="2">
    <source>
        <dbReference type="Proteomes" id="UP000782554"/>
    </source>
</evidence>
<sequence length="49" mass="4880">MSKQLTLSATAAVLSMAVFALTAGFGGLSGDQRELATGAGPLVELSALR</sequence>
<name>A0ABS7JVS1_9SPHN</name>
<dbReference type="Proteomes" id="UP000782554">
    <property type="component" value="Unassembled WGS sequence"/>
</dbReference>
<accession>A0ABS7JVS1</accession>
<gene>
    <name evidence="1" type="ORF">K3181_09355</name>
</gene>
<comment type="caution">
    <text evidence="1">The sequence shown here is derived from an EMBL/GenBank/DDBJ whole genome shotgun (WGS) entry which is preliminary data.</text>
</comment>
<keyword evidence="2" id="KW-1185">Reference proteome</keyword>